<dbReference type="InterPro" id="IPR035979">
    <property type="entry name" value="RBD_domain_sf"/>
</dbReference>
<feature type="region of interest" description="Disordered" evidence="10">
    <location>
        <begin position="187"/>
        <end position="207"/>
    </location>
</feature>
<keyword evidence="8" id="KW-0539">Nucleus</keyword>
<protein>
    <recommendedName>
        <fullName evidence="4">Nucleolar protein 12</fullName>
    </recommendedName>
</protein>
<evidence type="ECO:0000256" key="8">
    <source>
        <dbReference type="ARBA" id="ARBA00023242"/>
    </source>
</evidence>
<proteinExistence type="inferred from homology"/>
<comment type="similarity">
    <text evidence="3">Belongs to the RRM RBM34 family.</text>
</comment>
<evidence type="ECO:0000256" key="10">
    <source>
        <dbReference type="SAM" id="MobiDB-lite"/>
    </source>
</evidence>
<feature type="compositionally biased region" description="Polar residues" evidence="10">
    <location>
        <begin position="132"/>
        <end position="143"/>
    </location>
</feature>
<evidence type="ECO:0000313" key="13">
    <source>
        <dbReference type="Proteomes" id="UP000031516"/>
    </source>
</evidence>
<dbReference type="OrthoDB" id="442677at2759"/>
<name>A0A0A8L9D2_9SACH</name>
<evidence type="ECO:0000256" key="2">
    <source>
        <dbReference type="ARBA" id="ARBA00004604"/>
    </source>
</evidence>
<evidence type="ECO:0000256" key="9">
    <source>
        <dbReference type="PROSITE-ProRule" id="PRU00176"/>
    </source>
</evidence>
<keyword evidence="5" id="KW-0690">Ribosome biogenesis</keyword>
<feature type="compositionally biased region" description="Acidic residues" evidence="10">
    <location>
        <begin position="119"/>
        <end position="128"/>
    </location>
</feature>
<dbReference type="Pfam" id="PF00076">
    <property type="entry name" value="RRM_1"/>
    <property type="match status" value="1"/>
</dbReference>
<dbReference type="PROSITE" id="PS50102">
    <property type="entry name" value="RRM"/>
    <property type="match status" value="1"/>
</dbReference>
<organism evidence="12 13">
    <name type="scientific">Kluyveromyces dobzhanskii CBS 2104</name>
    <dbReference type="NCBI Taxonomy" id="1427455"/>
    <lineage>
        <taxon>Eukaryota</taxon>
        <taxon>Fungi</taxon>
        <taxon>Dikarya</taxon>
        <taxon>Ascomycota</taxon>
        <taxon>Saccharomycotina</taxon>
        <taxon>Saccharomycetes</taxon>
        <taxon>Saccharomycetales</taxon>
        <taxon>Saccharomycetaceae</taxon>
        <taxon>Kluyveromyces</taxon>
    </lineage>
</organism>
<feature type="compositionally biased region" description="Low complexity" evidence="10">
    <location>
        <begin position="9"/>
        <end position="20"/>
    </location>
</feature>
<comment type="caution">
    <text evidence="12">The sequence shown here is derived from an EMBL/GenBank/DDBJ whole genome shotgun (WGS) entry which is preliminary data.</text>
</comment>
<dbReference type="InterPro" id="IPR047189">
    <property type="entry name" value="RRM2_Nop12p-like"/>
</dbReference>
<dbReference type="GO" id="GO:0019843">
    <property type="term" value="F:rRNA binding"/>
    <property type="evidence" value="ECO:0007669"/>
    <property type="project" value="TreeGrafter"/>
</dbReference>
<keyword evidence="7 9" id="KW-0694">RNA-binding</keyword>
<evidence type="ECO:0000313" key="12">
    <source>
        <dbReference type="EMBL" id="CDO95686.1"/>
    </source>
</evidence>
<feature type="region of interest" description="Disordered" evidence="10">
    <location>
        <begin position="369"/>
        <end position="394"/>
    </location>
</feature>
<evidence type="ECO:0000256" key="1">
    <source>
        <dbReference type="ARBA" id="ARBA00002475"/>
    </source>
</evidence>
<sequence>MSALKDLFGSSKSDGKGTSSIAALFSKPNNVDELKVKSKTRTVLPALEQEEESEQNTPAAAEDQEEEKKTEEEEASEQPQKKKKKTKKNDEENDNLEVKYYSKVLGDSQPNDEPKEESSDSDDEDEEKESGVTKSSTTGSASESAKVIDLKEAELAKAERTVFIGNVPNEVITSKKLYKEFKKLLSQDPRKEDDNKENEESEDSKTEGVKFNVESIRFRSIAFEEALPRKVAFVHQKLHKSRDSINAYAVYGSSGPVKIMCQFLNGKTFNDHHLRVDSVTHPAPHDKRRSVFVGNLDFEEVEESLWKHFESCGEIEYVRIVRDSKTNMGKGFAYVQFKDFQSVSKALLLHEKKIHQGKKARKLRISRCKNMQKGQSRQSSTQNSKLNEQQKTKFGRAKKVLGRADRAKLGEELTIEGLRAAKGETTPILKRTKNRSKTGRVTKRSIAFKKQNAQ</sequence>
<evidence type="ECO:0000256" key="7">
    <source>
        <dbReference type="ARBA" id="ARBA00022884"/>
    </source>
</evidence>
<keyword evidence="6" id="KW-0698">rRNA processing</keyword>
<dbReference type="PANTHER" id="PTHR23236">
    <property type="entry name" value="EUKARYOTIC TRANSLATION INITIATION FACTOR 4B/4H"/>
    <property type="match status" value="1"/>
</dbReference>
<evidence type="ECO:0000256" key="6">
    <source>
        <dbReference type="ARBA" id="ARBA00022552"/>
    </source>
</evidence>
<dbReference type="InterPro" id="IPR000504">
    <property type="entry name" value="RRM_dom"/>
</dbReference>
<dbReference type="EMBL" id="CCBQ010000045">
    <property type="protein sequence ID" value="CDO95686.1"/>
    <property type="molecule type" value="Genomic_DNA"/>
</dbReference>
<gene>
    <name evidence="12" type="ORF">KLDO_g3918</name>
</gene>
<dbReference type="GO" id="GO:0000463">
    <property type="term" value="P:maturation of LSU-rRNA from tricistronic rRNA transcript (SSU-rRNA, 5.8S rRNA, LSU-rRNA)"/>
    <property type="evidence" value="ECO:0007669"/>
    <property type="project" value="TreeGrafter"/>
</dbReference>
<feature type="domain" description="RRM" evidence="11">
    <location>
        <begin position="289"/>
        <end position="370"/>
    </location>
</feature>
<comment type="subcellular location">
    <subcellularLocation>
        <location evidence="2">Nucleus</location>
        <location evidence="2">Nucleolus</location>
    </subcellularLocation>
</comment>
<evidence type="ECO:0000256" key="5">
    <source>
        <dbReference type="ARBA" id="ARBA00022517"/>
    </source>
</evidence>
<dbReference type="Proteomes" id="UP000031516">
    <property type="component" value="Unassembled WGS sequence"/>
</dbReference>
<dbReference type="InterPro" id="IPR012677">
    <property type="entry name" value="Nucleotide-bd_a/b_plait_sf"/>
</dbReference>
<dbReference type="AlphaFoldDB" id="A0A0A8L9D2"/>
<reference evidence="12 13" key="1">
    <citation type="submission" date="2014-03" db="EMBL/GenBank/DDBJ databases">
        <title>The genome of Kluyveromyces dobzhanskii.</title>
        <authorList>
            <person name="Nystedt B."/>
            <person name="Astrom S."/>
        </authorList>
    </citation>
    <scope>NUCLEOTIDE SEQUENCE [LARGE SCALE GENOMIC DNA]</scope>
    <source>
        <strain evidence="12 13">CBS 2104</strain>
    </source>
</reference>
<evidence type="ECO:0000259" key="11">
    <source>
        <dbReference type="PROSITE" id="PS50102"/>
    </source>
</evidence>
<dbReference type="FunFam" id="3.30.70.330:FF:000925">
    <property type="entry name" value="Nucleolar protein 12"/>
    <property type="match status" value="1"/>
</dbReference>
<feature type="compositionally biased region" description="Basic residues" evidence="10">
    <location>
        <begin position="430"/>
        <end position="447"/>
    </location>
</feature>
<dbReference type="PANTHER" id="PTHR23236:SF25">
    <property type="entry name" value="RNA-BINDING PROTEIN 34"/>
    <property type="match status" value="1"/>
</dbReference>
<dbReference type="Gene3D" id="3.30.70.330">
    <property type="match status" value="2"/>
</dbReference>
<comment type="function">
    <text evidence="1">Involved in pre-25S rRNA processing.</text>
</comment>
<evidence type="ECO:0000256" key="3">
    <source>
        <dbReference type="ARBA" id="ARBA00007077"/>
    </source>
</evidence>
<keyword evidence="13" id="KW-1185">Reference proteome</keyword>
<dbReference type="SMART" id="SM00360">
    <property type="entry name" value="RRM"/>
    <property type="match status" value="2"/>
</dbReference>
<dbReference type="GO" id="GO:0005730">
    <property type="term" value="C:nucleolus"/>
    <property type="evidence" value="ECO:0007669"/>
    <property type="project" value="UniProtKB-SubCell"/>
</dbReference>
<dbReference type="CDD" id="cd12670">
    <property type="entry name" value="RRM2_Nop12p_like"/>
    <property type="match status" value="1"/>
</dbReference>
<evidence type="ECO:0000256" key="4">
    <source>
        <dbReference type="ARBA" id="ARBA00015520"/>
    </source>
</evidence>
<feature type="region of interest" description="Disordered" evidence="10">
    <location>
        <begin position="1"/>
        <end position="145"/>
    </location>
</feature>
<accession>A0A0A8L9D2</accession>
<feature type="compositionally biased region" description="Polar residues" evidence="10">
    <location>
        <begin position="372"/>
        <end position="389"/>
    </location>
</feature>
<feature type="region of interest" description="Disordered" evidence="10">
    <location>
        <begin position="424"/>
        <end position="454"/>
    </location>
</feature>
<dbReference type="SUPFAM" id="SSF54928">
    <property type="entry name" value="RNA-binding domain, RBD"/>
    <property type="match status" value="1"/>
</dbReference>